<dbReference type="EMBL" id="NCKU01011347">
    <property type="protein sequence ID" value="RWS00476.1"/>
    <property type="molecule type" value="Genomic_DNA"/>
</dbReference>
<evidence type="ECO:0000313" key="3">
    <source>
        <dbReference type="EMBL" id="RWS00476.1"/>
    </source>
</evidence>
<evidence type="ECO:0000259" key="2">
    <source>
        <dbReference type="SMART" id="SM00479"/>
    </source>
</evidence>
<comment type="caution">
    <text evidence="3">The sequence shown here is derived from an EMBL/GenBank/DDBJ whole genome shotgun (WGS) entry which is preliminary data.</text>
</comment>
<dbReference type="InterPro" id="IPR013520">
    <property type="entry name" value="Ribonucl_H"/>
</dbReference>
<proteinExistence type="predicted"/>
<dbReference type="AlphaFoldDB" id="A0A3S3RJ79"/>
<dbReference type="InterPro" id="IPR012337">
    <property type="entry name" value="RNaseH-like_sf"/>
</dbReference>
<dbReference type="Proteomes" id="UP000285301">
    <property type="component" value="Unassembled WGS sequence"/>
</dbReference>
<accession>A0A3S3RJ79</accession>
<evidence type="ECO:0000256" key="1">
    <source>
        <dbReference type="SAM" id="MobiDB-lite"/>
    </source>
</evidence>
<reference evidence="3 4" key="1">
    <citation type="journal article" date="2018" name="Gigascience">
        <title>Genomes of trombidid mites reveal novel predicted allergens and laterally-transferred genes associated with secondary metabolism.</title>
        <authorList>
            <person name="Dong X."/>
            <person name="Chaisiri K."/>
            <person name="Xia D."/>
            <person name="Armstrong S.D."/>
            <person name="Fang Y."/>
            <person name="Donnelly M.J."/>
            <person name="Kadowaki T."/>
            <person name="McGarry J.W."/>
            <person name="Darby A.C."/>
            <person name="Makepeace B.L."/>
        </authorList>
    </citation>
    <scope>NUCLEOTIDE SEQUENCE [LARGE SCALE GENOMIC DNA]</scope>
    <source>
        <strain evidence="3">UoL-WK</strain>
    </source>
</reference>
<dbReference type="GO" id="GO:0003676">
    <property type="term" value="F:nucleic acid binding"/>
    <property type="evidence" value="ECO:0007669"/>
    <property type="project" value="InterPro"/>
</dbReference>
<organism evidence="3 4">
    <name type="scientific">Dinothrombium tinctorium</name>
    <dbReference type="NCBI Taxonomy" id="1965070"/>
    <lineage>
        <taxon>Eukaryota</taxon>
        <taxon>Metazoa</taxon>
        <taxon>Ecdysozoa</taxon>
        <taxon>Arthropoda</taxon>
        <taxon>Chelicerata</taxon>
        <taxon>Arachnida</taxon>
        <taxon>Acari</taxon>
        <taxon>Acariformes</taxon>
        <taxon>Trombidiformes</taxon>
        <taxon>Prostigmata</taxon>
        <taxon>Anystina</taxon>
        <taxon>Parasitengona</taxon>
        <taxon>Trombidioidea</taxon>
        <taxon>Trombidiidae</taxon>
        <taxon>Dinothrombium</taxon>
    </lineage>
</organism>
<dbReference type="STRING" id="1965070.A0A3S3RJ79"/>
<feature type="domain" description="Exonuclease" evidence="2">
    <location>
        <begin position="114"/>
        <end position="286"/>
    </location>
</feature>
<dbReference type="Gene3D" id="3.30.420.10">
    <property type="entry name" value="Ribonuclease H-like superfamily/Ribonuclease H"/>
    <property type="match status" value="1"/>
</dbReference>
<sequence>MMMAEKNHSKNISNYSENDLINNLDSIFHALDSDKLKTLYNRIGRIIKNRKPRKTLNEVPKSPNPPTKRKAEKEERDSKSNKKLSANVIESSFGLTQPKPLPTPLNSPKPGLEHVVALDIESVVHKNRTGENRNVPALVAVVNWSGLIYYRKISWKSSEILSTVKFITGIDRRSLEFGAPESVVKVELSKLLETKKILVYNGNDTKFLYDEQLELNDWKFDVYDVGENFFDQFFNENGVFIKEKISLKRVVRYFYNVKIQEGVHNPIEDAYWTLKLYIDFCLKGKTGPFYNIPKIN</sequence>
<keyword evidence="4" id="KW-1185">Reference proteome</keyword>
<protein>
    <recommendedName>
        <fullName evidence="2">Exonuclease domain-containing protein</fullName>
    </recommendedName>
</protein>
<dbReference type="InterPro" id="IPR036397">
    <property type="entry name" value="RNaseH_sf"/>
</dbReference>
<feature type="region of interest" description="Disordered" evidence="1">
    <location>
        <begin position="51"/>
        <end position="83"/>
    </location>
</feature>
<feature type="compositionally biased region" description="Basic and acidic residues" evidence="1">
    <location>
        <begin position="69"/>
        <end position="80"/>
    </location>
</feature>
<gene>
    <name evidence="3" type="ORF">B4U79_16864</name>
</gene>
<evidence type="ECO:0000313" key="4">
    <source>
        <dbReference type="Proteomes" id="UP000285301"/>
    </source>
</evidence>
<dbReference type="SUPFAM" id="SSF53098">
    <property type="entry name" value="Ribonuclease H-like"/>
    <property type="match status" value="1"/>
</dbReference>
<name>A0A3S3RJ79_9ACAR</name>
<dbReference type="SMART" id="SM00479">
    <property type="entry name" value="EXOIII"/>
    <property type="match status" value="1"/>
</dbReference>